<sequence>MNSNNDKMSVLRALEEVPTYTDLPLGVLSYPPPAESLSRDGSPSRDQSSLPLYEKLCAQMMEQRVDVRMEICPVVENKRADQPWFGVLWLRCNDLAQLMREGMHILSAGEIMVAQIRPQAWPMRGLPNESWNLRRYFSFLDAQKPPQWIATLRAHSDSVEALQDINIGALSSRNVVAANAWDKEGNAVYRFERWAPERAYNEILGDTPLDGWWPWPREVA</sequence>
<keyword evidence="2" id="KW-1185">Reference proteome</keyword>
<dbReference type="EMBL" id="JARVKF010000112">
    <property type="protein sequence ID" value="KAK9422506.1"/>
    <property type="molecule type" value="Genomic_DNA"/>
</dbReference>
<organism evidence="1 2">
    <name type="scientific">Seiridium unicorne</name>
    <dbReference type="NCBI Taxonomy" id="138068"/>
    <lineage>
        <taxon>Eukaryota</taxon>
        <taxon>Fungi</taxon>
        <taxon>Dikarya</taxon>
        <taxon>Ascomycota</taxon>
        <taxon>Pezizomycotina</taxon>
        <taxon>Sordariomycetes</taxon>
        <taxon>Xylariomycetidae</taxon>
        <taxon>Amphisphaeriales</taxon>
        <taxon>Sporocadaceae</taxon>
        <taxon>Seiridium</taxon>
    </lineage>
</organism>
<evidence type="ECO:0000313" key="2">
    <source>
        <dbReference type="Proteomes" id="UP001408356"/>
    </source>
</evidence>
<comment type="caution">
    <text evidence="1">The sequence shown here is derived from an EMBL/GenBank/DDBJ whole genome shotgun (WGS) entry which is preliminary data.</text>
</comment>
<gene>
    <name evidence="1" type="ORF">SUNI508_00369</name>
</gene>
<name>A0ABR2V6M4_9PEZI</name>
<proteinExistence type="predicted"/>
<reference evidence="1 2" key="1">
    <citation type="journal article" date="2024" name="J. Plant Pathol.">
        <title>Sequence and assembly of the genome of Seiridium unicorne, isolate CBS 538.82, causal agent of cypress canker disease.</title>
        <authorList>
            <person name="Scali E."/>
            <person name="Rocca G.D."/>
            <person name="Danti R."/>
            <person name="Garbelotto M."/>
            <person name="Barberini S."/>
            <person name="Baroncelli R."/>
            <person name="Emiliani G."/>
        </authorList>
    </citation>
    <scope>NUCLEOTIDE SEQUENCE [LARGE SCALE GENOMIC DNA]</scope>
    <source>
        <strain evidence="1 2">BM-138-508</strain>
    </source>
</reference>
<protein>
    <submittedName>
        <fullName evidence="1">Uncharacterized protein</fullName>
    </submittedName>
</protein>
<dbReference type="Proteomes" id="UP001408356">
    <property type="component" value="Unassembled WGS sequence"/>
</dbReference>
<evidence type="ECO:0000313" key="1">
    <source>
        <dbReference type="EMBL" id="KAK9422506.1"/>
    </source>
</evidence>
<accession>A0ABR2V6M4</accession>